<dbReference type="PANTHER" id="PTHR33337:SF40">
    <property type="entry name" value="CENP-V_GFA DOMAIN-CONTAINING PROTEIN-RELATED"/>
    <property type="match status" value="1"/>
</dbReference>
<dbReference type="KEGG" id="suam:BOO69_14595"/>
<dbReference type="RefSeq" id="WP_071972848.1">
    <property type="nucleotide sequence ID" value="NZ_CP018076.1"/>
</dbReference>
<dbReference type="STRING" id="1917485.BOO69_14595"/>
<proteinExistence type="inferred from homology"/>
<dbReference type="EMBL" id="CP018076">
    <property type="protein sequence ID" value="APE44505.1"/>
    <property type="molecule type" value="Genomic_DNA"/>
</dbReference>
<dbReference type="Pfam" id="PF04828">
    <property type="entry name" value="GFA"/>
    <property type="match status" value="1"/>
</dbReference>
<accession>A0A1J0WJK4</accession>
<dbReference type="AlphaFoldDB" id="A0A1J0WJK4"/>
<evidence type="ECO:0000313" key="6">
    <source>
        <dbReference type="EMBL" id="APE44505.1"/>
    </source>
</evidence>
<dbReference type="PANTHER" id="PTHR33337">
    <property type="entry name" value="GFA DOMAIN-CONTAINING PROTEIN"/>
    <property type="match status" value="1"/>
</dbReference>
<dbReference type="GO" id="GO:0046872">
    <property type="term" value="F:metal ion binding"/>
    <property type="evidence" value="ECO:0007669"/>
    <property type="project" value="UniProtKB-KW"/>
</dbReference>
<evidence type="ECO:0000256" key="2">
    <source>
        <dbReference type="ARBA" id="ARBA00022723"/>
    </source>
</evidence>
<dbReference type="InterPro" id="IPR011057">
    <property type="entry name" value="Mss4-like_sf"/>
</dbReference>
<dbReference type="GO" id="GO:0016846">
    <property type="term" value="F:carbon-sulfur lyase activity"/>
    <property type="evidence" value="ECO:0007669"/>
    <property type="project" value="InterPro"/>
</dbReference>
<dbReference type="SUPFAM" id="SSF51316">
    <property type="entry name" value="Mss4-like"/>
    <property type="match status" value="1"/>
</dbReference>
<dbReference type="InterPro" id="IPR006913">
    <property type="entry name" value="CENP-V/GFA"/>
</dbReference>
<sequence>MKDQVFGQCLCGAVSFSVAGALDALYLCHCSRCRKDSGSAHSANLFAGDATLCWSAGEDRVRVFRLAGTRHVKSFCAECGSALPYATGDGGAVVVPAGSLDSPVALRPRAHICHASRAAWDDDLASVPRIDGLPG</sequence>
<keyword evidence="2" id="KW-0479">Metal-binding</keyword>
<keyword evidence="7" id="KW-1185">Reference proteome</keyword>
<feature type="domain" description="CENP-V/GFA" evidence="5">
    <location>
        <begin position="5"/>
        <end position="121"/>
    </location>
</feature>
<evidence type="ECO:0000256" key="1">
    <source>
        <dbReference type="ARBA" id="ARBA00005495"/>
    </source>
</evidence>
<dbReference type="OrthoDB" id="9807246at2"/>
<name>A0A1J0WJK4_9RHOB</name>
<evidence type="ECO:0000259" key="5">
    <source>
        <dbReference type="PROSITE" id="PS51891"/>
    </source>
</evidence>
<gene>
    <name evidence="6" type="ORF">BOO69_14595</name>
</gene>
<protein>
    <submittedName>
        <fullName evidence="6">Aldehyde-activating protein</fullName>
    </submittedName>
</protein>
<dbReference type="Proteomes" id="UP000181897">
    <property type="component" value="Chromosome"/>
</dbReference>
<keyword evidence="4" id="KW-0456">Lyase</keyword>
<evidence type="ECO:0000256" key="4">
    <source>
        <dbReference type="ARBA" id="ARBA00023239"/>
    </source>
</evidence>
<evidence type="ECO:0000256" key="3">
    <source>
        <dbReference type="ARBA" id="ARBA00022833"/>
    </source>
</evidence>
<keyword evidence="3" id="KW-0862">Zinc</keyword>
<evidence type="ECO:0000313" key="7">
    <source>
        <dbReference type="Proteomes" id="UP000181897"/>
    </source>
</evidence>
<comment type="similarity">
    <text evidence="1">Belongs to the Gfa family.</text>
</comment>
<dbReference type="PROSITE" id="PS51891">
    <property type="entry name" value="CENP_V_GFA"/>
    <property type="match status" value="1"/>
</dbReference>
<organism evidence="6 7">
    <name type="scientific">Sulfitobacter alexandrii</name>
    <dbReference type="NCBI Taxonomy" id="1917485"/>
    <lineage>
        <taxon>Bacteria</taxon>
        <taxon>Pseudomonadati</taxon>
        <taxon>Pseudomonadota</taxon>
        <taxon>Alphaproteobacteria</taxon>
        <taxon>Rhodobacterales</taxon>
        <taxon>Roseobacteraceae</taxon>
        <taxon>Sulfitobacter</taxon>
    </lineage>
</organism>
<dbReference type="Gene3D" id="3.90.1590.10">
    <property type="entry name" value="glutathione-dependent formaldehyde- activating enzyme (gfa)"/>
    <property type="match status" value="1"/>
</dbReference>
<reference evidence="6 7" key="1">
    <citation type="submission" date="2016-11" db="EMBL/GenBank/DDBJ databases">
        <title>Complete genome sequence of Sulfitobacter sp. AM1-D1, a toxic bacteria associated with marine dinoflagellate Alexandrium minutum in East China Sea.</title>
        <authorList>
            <person name="Yang Q."/>
            <person name="Zhang X."/>
            <person name="Tian X."/>
        </authorList>
    </citation>
    <scope>NUCLEOTIDE SEQUENCE [LARGE SCALE GENOMIC DNA]</scope>
    <source>
        <strain evidence="6 7">AM1-D1</strain>
    </source>
</reference>